<name>A0A2H0NEN3_9BACT</name>
<feature type="region of interest" description="Disordered" evidence="1">
    <location>
        <begin position="1"/>
        <end position="23"/>
    </location>
</feature>
<protein>
    <submittedName>
        <fullName evidence="2">Uncharacterized protein</fullName>
    </submittedName>
</protein>
<dbReference type="EMBL" id="PCWQ01000003">
    <property type="protein sequence ID" value="PIR07349.1"/>
    <property type="molecule type" value="Genomic_DNA"/>
</dbReference>
<feature type="compositionally biased region" description="Basic and acidic residues" evidence="1">
    <location>
        <begin position="1"/>
        <end position="14"/>
    </location>
</feature>
<evidence type="ECO:0000256" key="1">
    <source>
        <dbReference type="SAM" id="MobiDB-lite"/>
    </source>
</evidence>
<evidence type="ECO:0000313" key="2">
    <source>
        <dbReference type="EMBL" id="PIR07349.1"/>
    </source>
</evidence>
<proteinExistence type="predicted"/>
<sequence length="383" mass="42574">MHETKSQTQVDKEMSFVATDEENRVIQPPETAFVDESNRLAGASSLSELFGVPGIRVAGSESQTQTTGLATPEMQNEVQTVDLAAPDLQNEIKTNSKPIASDQTTENLANQNTKTEDELRELKAVITARINAILANPEDFTSQQLGELQSDLLELMAGRNYQEFLQQENDSELSIALENLRIKIEEDQLRQKENVIKTSELLGIAAPESGEAVDIKPENIVDVVKDGEDKLDITIQDTQADEQQTISFKQLAILALFVTADMMIFDGNLSYAITSLGDTGTRLARLSGVDVSGRNGGMREEFSNQLVEAAEPRKLITFLEERKGNEMYRFLAGLSKDNRDKLLAGQRFGGLLGRHQLSPEQIEMVTKQLDENQKKEFNIRPKE</sequence>
<dbReference type="AlphaFoldDB" id="A0A2H0NEN3"/>
<gene>
    <name evidence="2" type="ORF">COV55_00110</name>
</gene>
<comment type="caution">
    <text evidence="2">The sequence shown here is derived from an EMBL/GenBank/DDBJ whole genome shotgun (WGS) entry which is preliminary data.</text>
</comment>
<evidence type="ECO:0000313" key="3">
    <source>
        <dbReference type="Proteomes" id="UP000230564"/>
    </source>
</evidence>
<accession>A0A2H0NEN3</accession>
<organism evidence="2 3">
    <name type="scientific">Candidatus Komeilibacteria bacterium CG11_big_fil_rev_8_21_14_0_20_36_20</name>
    <dbReference type="NCBI Taxonomy" id="1974477"/>
    <lineage>
        <taxon>Bacteria</taxon>
        <taxon>Candidatus Komeiliibacteriota</taxon>
    </lineage>
</organism>
<dbReference type="Proteomes" id="UP000230564">
    <property type="component" value="Unassembled WGS sequence"/>
</dbReference>
<reference evidence="2 3" key="1">
    <citation type="submission" date="2017-09" db="EMBL/GenBank/DDBJ databases">
        <title>Depth-based differentiation of microbial function through sediment-hosted aquifers and enrichment of novel symbionts in the deep terrestrial subsurface.</title>
        <authorList>
            <person name="Probst A.J."/>
            <person name="Ladd B."/>
            <person name="Jarett J.K."/>
            <person name="Geller-Mcgrath D.E."/>
            <person name="Sieber C.M."/>
            <person name="Emerson J.B."/>
            <person name="Anantharaman K."/>
            <person name="Thomas B.C."/>
            <person name="Malmstrom R."/>
            <person name="Stieglmeier M."/>
            <person name="Klingl A."/>
            <person name="Woyke T."/>
            <person name="Ryan C.M."/>
            <person name="Banfield J.F."/>
        </authorList>
    </citation>
    <scope>NUCLEOTIDE SEQUENCE [LARGE SCALE GENOMIC DNA]</scope>
    <source>
        <strain evidence="2">CG11_big_fil_rev_8_21_14_0_20_36_20</strain>
    </source>
</reference>